<keyword evidence="3 10" id="KW-0812">Transmembrane</keyword>
<gene>
    <name evidence="12" type="ORF">SAMN05444363_0150</name>
</gene>
<keyword evidence="5 10" id="KW-1133">Transmembrane helix</keyword>
<evidence type="ECO:0000256" key="8">
    <source>
        <dbReference type="ARBA" id="ARBA00023157"/>
    </source>
</evidence>
<organism evidence="12 13">
    <name type="scientific">Flavobacterium terrae</name>
    <dbReference type="NCBI Taxonomy" id="415425"/>
    <lineage>
        <taxon>Bacteria</taxon>
        <taxon>Pseudomonadati</taxon>
        <taxon>Bacteroidota</taxon>
        <taxon>Flavobacteriia</taxon>
        <taxon>Flavobacteriales</taxon>
        <taxon>Flavobacteriaceae</taxon>
        <taxon>Flavobacterium</taxon>
    </lineage>
</organism>
<dbReference type="EMBL" id="FQZI01000001">
    <property type="protein sequence ID" value="SHI34370.1"/>
    <property type="molecule type" value="Genomic_DNA"/>
</dbReference>
<dbReference type="CDD" id="cd12921">
    <property type="entry name" value="VKOR_4"/>
    <property type="match status" value="1"/>
</dbReference>
<feature type="transmembrane region" description="Helical" evidence="10">
    <location>
        <begin position="259"/>
        <end position="279"/>
    </location>
</feature>
<reference evidence="13" key="1">
    <citation type="submission" date="2016-11" db="EMBL/GenBank/DDBJ databases">
        <authorList>
            <person name="Varghese N."/>
            <person name="Submissions S."/>
        </authorList>
    </citation>
    <scope>NUCLEOTIDE SEQUENCE [LARGE SCALE GENOMIC DNA]</scope>
    <source>
        <strain evidence="13">DSM 18829</strain>
    </source>
</reference>
<dbReference type="Pfam" id="PF07884">
    <property type="entry name" value="VKOR"/>
    <property type="match status" value="1"/>
</dbReference>
<feature type="transmembrane region" description="Helical" evidence="10">
    <location>
        <begin position="228"/>
        <end position="247"/>
    </location>
</feature>
<keyword evidence="4" id="KW-0874">Quinone</keyword>
<dbReference type="OrthoDB" id="1100563at2"/>
<evidence type="ECO:0000256" key="2">
    <source>
        <dbReference type="ARBA" id="ARBA00006214"/>
    </source>
</evidence>
<keyword evidence="13" id="KW-1185">Reference proteome</keyword>
<evidence type="ECO:0000256" key="10">
    <source>
        <dbReference type="SAM" id="Phobius"/>
    </source>
</evidence>
<dbReference type="InterPro" id="IPR038354">
    <property type="entry name" value="VKOR_sf"/>
</dbReference>
<sequence length="518" mass="59555">MHLVKKLLIENKYSNVVDEFEDLFSSHPNYPSLFAITDTLSLLGVENLAIKIPKEQFVELPKTFLTLYKGELVFLSKSNDLITVLDEKGKKLKLTLDVFLGDWDQIVIAVEPNTEKKIELKKTSKWVLLGLPLLLLILLSSFSNGYSISSILLLGLNVLGLLLSVLVLQEKFGIKTEIVSKLCNMNQETSCDSVIKSDQSQITSWLSFTDLPLLFFGSNFLSLLLSPILSVSIISGLSLLTIPFLIYSVWIQKFKIKKWCLLCLGISGVVLLQGLFFVFNPFIFNTFTPSGFVSYLFSVTLLFSAWFLMKPVLEKEIKATKEVKELKRFKRNFKVFSSLTKEIDSKNILEKLKGIEIGNFEATTNILLFLSPSCGHCHKAFADAYELYKKYPESIYLKILFNVNPENEQNKYKIIVQNLLYINSVNSNKAKEALIDWHINEIGLDLWKEKWGIDIHDMMVNNEIYDQYNWCVENEFNYSPVKIINGKLFPNEYEIADLYYFMNDFEEINKLQHENIAQ</sequence>
<dbReference type="InterPro" id="IPR012932">
    <property type="entry name" value="VKOR"/>
</dbReference>
<feature type="transmembrane region" description="Helical" evidence="10">
    <location>
        <begin position="126"/>
        <end position="142"/>
    </location>
</feature>
<dbReference type="Proteomes" id="UP000184488">
    <property type="component" value="Unassembled WGS sequence"/>
</dbReference>
<evidence type="ECO:0000313" key="13">
    <source>
        <dbReference type="Proteomes" id="UP000184488"/>
    </source>
</evidence>
<dbReference type="GO" id="GO:0016020">
    <property type="term" value="C:membrane"/>
    <property type="evidence" value="ECO:0007669"/>
    <property type="project" value="UniProtKB-SubCell"/>
</dbReference>
<feature type="transmembrane region" description="Helical" evidence="10">
    <location>
        <begin position="148"/>
        <end position="168"/>
    </location>
</feature>
<evidence type="ECO:0000256" key="3">
    <source>
        <dbReference type="ARBA" id="ARBA00022692"/>
    </source>
</evidence>
<dbReference type="Gene3D" id="1.20.1440.130">
    <property type="entry name" value="VKOR domain"/>
    <property type="match status" value="1"/>
</dbReference>
<evidence type="ECO:0000256" key="9">
    <source>
        <dbReference type="ARBA" id="ARBA00023284"/>
    </source>
</evidence>
<evidence type="ECO:0000259" key="11">
    <source>
        <dbReference type="SMART" id="SM00756"/>
    </source>
</evidence>
<dbReference type="AlphaFoldDB" id="A0A1M6ACX8"/>
<comment type="subcellular location">
    <subcellularLocation>
        <location evidence="1">Membrane</location>
        <topology evidence="1">Multi-pass membrane protein</topology>
    </subcellularLocation>
</comment>
<evidence type="ECO:0000313" key="12">
    <source>
        <dbReference type="EMBL" id="SHI34370.1"/>
    </source>
</evidence>
<protein>
    <submittedName>
        <fullName evidence="12">Vitamin K epoxide reductase family protein</fullName>
    </submittedName>
</protein>
<name>A0A1M6ACX8_9FLAO</name>
<evidence type="ECO:0000256" key="7">
    <source>
        <dbReference type="ARBA" id="ARBA00023136"/>
    </source>
</evidence>
<feature type="transmembrane region" description="Helical" evidence="10">
    <location>
        <begin position="291"/>
        <end position="309"/>
    </location>
</feature>
<accession>A0A1M6ACX8</accession>
<dbReference type="GO" id="GO:0016491">
    <property type="term" value="F:oxidoreductase activity"/>
    <property type="evidence" value="ECO:0007669"/>
    <property type="project" value="UniProtKB-KW"/>
</dbReference>
<proteinExistence type="inferred from homology"/>
<dbReference type="GO" id="GO:0048038">
    <property type="term" value="F:quinone binding"/>
    <property type="evidence" value="ECO:0007669"/>
    <property type="project" value="UniProtKB-KW"/>
</dbReference>
<feature type="transmembrane region" description="Helical" evidence="10">
    <location>
        <begin position="202"/>
        <end position="222"/>
    </location>
</feature>
<keyword evidence="9" id="KW-0676">Redox-active center</keyword>
<evidence type="ECO:0000256" key="5">
    <source>
        <dbReference type="ARBA" id="ARBA00022989"/>
    </source>
</evidence>
<keyword evidence="7 10" id="KW-0472">Membrane</keyword>
<evidence type="ECO:0000256" key="4">
    <source>
        <dbReference type="ARBA" id="ARBA00022719"/>
    </source>
</evidence>
<dbReference type="SMART" id="SM00756">
    <property type="entry name" value="VKc"/>
    <property type="match status" value="1"/>
</dbReference>
<keyword evidence="6" id="KW-0560">Oxidoreductase</keyword>
<evidence type="ECO:0000256" key="6">
    <source>
        <dbReference type="ARBA" id="ARBA00023002"/>
    </source>
</evidence>
<keyword evidence="8" id="KW-1015">Disulfide bond</keyword>
<feature type="domain" description="Vitamin K epoxide reductase" evidence="11">
    <location>
        <begin position="146"/>
        <end position="282"/>
    </location>
</feature>
<comment type="similarity">
    <text evidence="2">Belongs to the VKOR family.</text>
</comment>
<evidence type="ECO:0000256" key="1">
    <source>
        <dbReference type="ARBA" id="ARBA00004141"/>
    </source>
</evidence>
<dbReference type="STRING" id="415425.SAMN05444363_0150"/>
<dbReference type="Gene3D" id="3.40.30.10">
    <property type="entry name" value="Glutaredoxin"/>
    <property type="match status" value="1"/>
</dbReference>
<dbReference type="SUPFAM" id="SSF52833">
    <property type="entry name" value="Thioredoxin-like"/>
    <property type="match status" value="1"/>
</dbReference>
<dbReference type="InterPro" id="IPR036249">
    <property type="entry name" value="Thioredoxin-like_sf"/>
</dbReference>
<dbReference type="RefSeq" id="WP_073307634.1">
    <property type="nucleotide sequence ID" value="NZ_FQZI01000001.1"/>
</dbReference>